<evidence type="ECO:0000256" key="3">
    <source>
        <dbReference type="ARBA" id="ARBA00022448"/>
    </source>
</evidence>
<dbReference type="InterPro" id="IPR045546">
    <property type="entry name" value="Exportin-T_C"/>
</dbReference>
<keyword evidence="3 10" id="KW-0813">Transport</keyword>
<evidence type="ECO:0000256" key="6">
    <source>
        <dbReference type="ARBA" id="ARBA00022884"/>
    </source>
</evidence>
<evidence type="ECO:0000256" key="1">
    <source>
        <dbReference type="ARBA" id="ARBA00004496"/>
    </source>
</evidence>
<evidence type="ECO:0000256" key="9">
    <source>
        <dbReference type="ARBA" id="ARBA00032199"/>
    </source>
</evidence>
<dbReference type="InterPro" id="IPR011989">
    <property type="entry name" value="ARM-like"/>
</dbReference>
<keyword evidence="5 10" id="KW-0820">tRNA-binding</keyword>
<name>A0ABM1DWP8_PRICU</name>
<reference evidence="14" key="1">
    <citation type="submission" date="2025-08" db="UniProtKB">
        <authorList>
            <consortium name="RefSeq"/>
        </authorList>
    </citation>
    <scope>IDENTIFICATION</scope>
</reference>
<dbReference type="PANTHER" id="PTHR15952">
    <property type="entry name" value="EXPORTIN-T/LOS1"/>
    <property type="match status" value="1"/>
</dbReference>
<evidence type="ECO:0000256" key="8">
    <source>
        <dbReference type="ARBA" id="ARBA00029784"/>
    </source>
</evidence>
<dbReference type="GeneID" id="106806803"/>
<keyword evidence="13" id="KW-1185">Reference proteome</keyword>
<feature type="domain" description="Exportin-T C-terminal" evidence="12">
    <location>
        <begin position="557"/>
        <end position="630"/>
    </location>
</feature>
<evidence type="ECO:0000313" key="14">
    <source>
        <dbReference type="RefSeq" id="XP_014664369.1"/>
    </source>
</evidence>
<proteinExistence type="inferred from homology"/>
<dbReference type="RefSeq" id="XP_014664369.1">
    <property type="nucleotide sequence ID" value="XM_014808883.1"/>
</dbReference>
<gene>
    <name evidence="14" type="primary">LOC106806803</name>
</gene>
<comment type="similarity">
    <text evidence="10">Belongs to the exportin family.</text>
</comment>
<keyword evidence="4 10" id="KW-0963">Cytoplasm</keyword>
<dbReference type="Gene3D" id="1.25.10.10">
    <property type="entry name" value="Leucine-rich Repeat Variant"/>
    <property type="match status" value="3"/>
</dbReference>
<evidence type="ECO:0000259" key="12">
    <source>
        <dbReference type="Pfam" id="PF19282"/>
    </source>
</evidence>
<evidence type="ECO:0000256" key="10">
    <source>
        <dbReference type="RuleBase" id="RU366037"/>
    </source>
</evidence>
<evidence type="ECO:0000256" key="5">
    <source>
        <dbReference type="ARBA" id="ARBA00022555"/>
    </source>
</evidence>
<evidence type="ECO:0000256" key="4">
    <source>
        <dbReference type="ARBA" id="ARBA00022490"/>
    </source>
</evidence>
<evidence type="ECO:0000313" key="13">
    <source>
        <dbReference type="Proteomes" id="UP000695022"/>
    </source>
</evidence>
<dbReference type="InterPro" id="IPR016024">
    <property type="entry name" value="ARM-type_fold"/>
</dbReference>
<dbReference type="Proteomes" id="UP000695022">
    <property type="component" value="Unplaced"/>
</dbReference>
<keyword evidence="7 10" id="KW-0539">Nucleus</keyword>
<dbReference type="SUPFAM" id="SSF48371">
    <property type="entry name" value="ARM repeat"/>
    <property type="match status" value="2"/>
</dbReference>
<accession>A0ABM1DWP8</accession>
<evidence type="ECO:0000256" key="7">
    <source>
        <dbReference type="ARBA" id="ARBA00023242"/>
    </source>
</evidence>
<dbReference type="PANTHER" id="PTHR15952:SF11">
    <property type="entry name" value="EXPORTIN-T"/>
    <property type="match status" value="1"/>
</dbReference>
<keyword evidence="6 10" id="KW-0694">RNA-binding</keyword>
<protein>
    <recommendedName>
        <fullName evidence="2 10">Exportin-T</fullName>
    </recommendedName>
    <alternativeName>
        <fullName evidence="8 10">Exportin(tRNA)</fullName>
    </alternativeName>
    <alternativeName>
        <fullName evidence="9 10">tRNA exportin</fullName>
    </alternativeName>
</protein>
<comment type="function">
    <text evidence="10">tRNA nucleus export receptor which facilitates tRNA translocation across the nuclear pore complex.</text>
</comment>
<comment type="subcellular location">
    <subcellularLocation>
        <location evidence="1 10">Cytoplasm</location>
    </subcellularLocation>
    <subcellularLocation>
        <location evidence="10">Nucleus</location>
    </subcellularLocation>
    <text evidence="10">Shuttles between the nucleus and the cytoplasm.</text>
</comment>
<feature type="domain" description="Exportin-1/Importin-beta-like" evidence="11">
    <location>
        <begin position="391"/>
        <end position="480"/>
    </location>
</feature>
<evidence type="ECO:0000256" key="2">
    <source>
        <dbReference type="ARBA" id="ARBA00018928"/>
    </source>
</evidence>
<evidence type="ECO:0000259" key="11">
    <source>
        <dbReference type="Pfam" id="PF08389"/>
    </source>
</evidence>
<dbReference type="Pfam" id="PF19282">
    <property type="entry name" value="Exportin-T"/>
    <property type="match status" value="2"/>
</dbReference>
<feature type="domain" description="Exportin-1/Importin-beta-like" evidence="11">
    <location>
        <begin position="98"/>
        <end position="246"/>
    </location>
</feature>
<feature type="domain" description="Exportin-T C-terminal" evidence="12">
    <location>
        <begin position="903"/>
        <end position="1443"/>
    </location>
</feature>
<organism evidence="13 14">
    <name type="scientific">Priapulus caudatus</name>
    <name type="common">Priapulid worm</name>
    <dbReference type="NCBI Taxonomy" id="37621"/>
    <lineage>
        <taxon>Eukaryota</taxon>
        <taxon>Metazoa</taxon>
        <taxon>Ecdysozoa</taxon>
        <taxon>Scalidophora</taxon>
        <taxon>Priapulida</taxon>
        <taxon>Priapulimorpha</taxon>
        <taxon>Priapulimorphida</taxon>
        <taxon>Priapulidae</taxon>
        <taxon>Priapulus</taxon>
    </lineage>
</organism>
<sequence>MDNVALQGLGGSSDPTAQRRAVEYFEHLKSSENGWQMCADTLNTSGVEGDHVRFFCLQVVEHFIKTKYATAAPSHQQKVKEMLMLYLQMQACGSLDKTFLRNKAAQLFSLVFVADYPRQWPTFFTDLICALNLGVPAVDLFLRVLMAIDSEMVDRDIVHTMKEVERNTVIKDAMREQCVPALVDSWYQILTTYETSHPEQTCMCLEAVGHYISWIDINLIANDRFIPTFVRYMSMPMLRESAADCFKEIISKGMDACAKMKLIDSLMTVLENAGIFNLAEDEDADYLVKLAAFVNTAGNQLLLGFNKTSKSAKTTAEGPAQLQSIEKYVPLMLRFLGNDDDDVSTAVCEFASDYVALLKTRTTSDLSQTRRQNVETMLYTVITKMKYDDSYNFDSEEVERNTVIKDAMREQCVPALVDSWYQILTTYETSHPEQTCMCLEAVGHYISWIDINLIANDRFIPTFVRYMSMPMLRESAADCFKEIISKGMDACAKMKLIDSLMTVLENAGIFNLAEDEDADYLVKLAAFVNTAGNQLLLGFNKTSKSAKTTAEGPAQLQSIEKYVPLMLRFLGNDDDDVSTAVCEFASDYVALLKTRTTSDLSQTLRQNVETMLYTVITKMKYDDSYNFDSEYSNPRMFLCKVVDEQGFCQHLRAADDTDGLRGGHTSETLQVFLTAVVRARAVAQVQSGACAVSARPDGRVFGGRRLIAGTFPPDRGSACCKRAADGSGSIQEFIPPITRSIASSSQQRSAAKVAILFVAIVLRPDCVGPASAKLVVPLFAPGDSCRIVAAVFRAERPAAPSNRPFRLGAMPRTSSGSYFLFLSSLHQQRVLGNGPTAFRDSVDFKYKSILRRLLYGSRSDRPSRPSGRSRQCYALTSGDECMPLLANQFIWPTMQVRQEVIQDRGMVLLMVHSVVTSTLQQWDSAKFEDVELAIFLLYNIGEALPASQGNHFIGDDNKVVALKEMMRLLISSHVSRYSHTAVQLQFFETVVRYEKYFNCESDQVPEVMVAFLDSRGLHHQSCRVRSRVSYLFSRFIKSSKAHLQPFVEDILKQLEDLLVVPPAENGIELLLSPDDQLFLYEAAAVLIVSSSFEPQKKQLFMKSLLAPIVRKFSELLEKLALENNEQRQQLIADALAQAMAFASRTSKAFSNQQPMKQCGCVEAYTETLQVFLTALSVPVQVAPVQSGVRQYLHRMVVCLEDDVMPYIPVAVEALLQRSDARSIQEFIPLINQIVAKFKKLVVPLLQQVFMPFVRTVFSVLSVPAPDNDLQARRDAETLQRSYFLFLSSLINNGVTEVIAKQAPQDMQEVLSTVIHGAVNSPDPVAQKTCFNILRRLVESWGTDDSVQGFVDFMYKSILPACFMAPLRTTFDLQDAQTVLALNECALCLKTIADKRGDECIRYLQNSYLPTMQVAPEVIQEYCLALKSDQKVFKSYLKVFFQRAKT</sequence>
<dbReference type="InterPro" id="IPR040017">
    <property type="entry name" value="XPOT"/>
</dbReference>
<dbReference type="Pfam" id="PF08389">
    <property type="entry name" value="Xpo1"/>
    <property type="match status" value="2"/>
</dbReference>
<dbReference type="InterPro" id="IPR013598">
    <property type="entry name" value="Exportin-1/Importin-b-like"/>
</dbReference>